<evidence type="ECO:0000313" key="2">
    <source>
        <dbReference type="Proteomes" id="UP000027920"/>
    </source>
</evidence>
<name>A0A072PEV5_9EURO</name>
<organism evidence="1 2">
    <name type="scientific">Exophiala aquamarina CBS 119918</name>
    <dbReference type="NCBI Taxonomy" id="1182545"/>
    <lineage>
        <taxon>Eukaryota</taxon>
        <taxon>Fungi</taxon>
        <taxon>Dikarya</taxon>
        <taxon>Ascomycota</taxon>
        <taxon>Pezizomycotina</taxon>
        <taxon>Eurotiomycetes</taxon>
        <taxon>Chaetothyriomycetidae</taxon>
        <taxon>Chaetothyriales</taxon>
        <taxon>Herpotrichiellaceae</taxon>
        <taxon>Exophiala</taxon>
    </lineage>
</organism>
<protein>
    <recommendedName>
        <fullName evidence="3">PNPLA domain-containing protein</fullName>
    </recommendedName>
</protein>
<dbReference type="HOGENOM" id="CLU_1185024_0_0_1"/>
<dbReference type="OrthoDB" id="194358at2759"/>
<sequence>MYEAPNGMFFQDGALKHNNPINLAVVEARRAWDSGRDIDIAVSVGSGWSNDRVAKQSFIFSHFSHGWLRRCTDTFENNLDAAKLWTKYFSSLDEDLRQKHHRLDVQLMELYLPCILCRLELKYHRTLLSRLTEQGCIFHVNRQSFPVDFRLVDKCGFKLDVRWTISNKNDKTSIFLTFGDTALDQDGAKEDPQAAEVRQYDISASPVSACSISPMVGNRQAAKPSGDYQTYRSD</sequence>
<dbReference type="VEuPathDB" id="FungiDB:A1O9_06332"/>
<keyword evidence="2" id="KW-1185">Reference proteome</keyword>
<comment type="caution">
    <text evidence="1">The sequence shown here is derived from an EMBL/GenBank/DDBJ whole genome shotgun (WGS) entry which is preliminary data.</text>
</comment>
<dbReference type="AlphaFoldDB" id="A0A072PEV5"/>
<dbReference type="STRING" id="1182545.A0A072PEV5"/>
<proteinExistence type="predicted"/>
<evidence type="ECO:0008006" key="3">
    <source>
        <dbReference type="Google" id="ProtNLM"/>
    </source>
</evidence>
<dbReference type="RefSeq" id="XP_013260996.1">
    <property type="nucleotide sequence ID" value="XM_013405542.1"/>
</dbReference>
<dbReference type="GeneID" id="25281249"/>
<accession>A0A072PEV5</accession>
<dbReference type="Gene3D" id="3.40.1090.10">
    <property type="entry name" value="Cytosolic phospholipase A2 catalytic domain"/>
    <property type="match status" value="1"/>
</dbReference>
<dbReference type="Proteomes" id="UP000027920">
    <property type="component" value="Unassembled WGS sequence"/>
</dbReference>
<reference evidence="1 2" key="1">
    <citation type="submission" date="2013-03" db="EMBL/GenBank/DDBJ databases">
        <title>The Genome Sequence of Exophiala aquamarina CBS 119918.</title>
        <authorList>
            <consortium name="The Broad Institute Genomics Platform"/>
            <person name="Cuomo C."/>
            <person name="de Hoog S."/>
            <person name="Gorbushina A."/>
            <person name="Walker B."/>
            <person name="Young S.K."/>
            <person name="Zeng Q."/>
            <person name="Gargeya S."/>
            <person name="Fitzgerald M."/>
            <person name="Haas B."/>
            <person name="Abouelleil A."/>
            <person name="Allen A.W."/>
            <person name="Alvarado L."/>
            <person name="Arachchi H.M."/>
            <person name="Berlin A.M."/>
            <person name="Chapman S.B."/>
            <person name="Gainer-Dewar J."/>
            <person name="Goldberg J."/>
            <person name="Griggs A."/>
            <person name="Gujja S."/>
            <person name="Hansen M."/>
            <person name="Howarth C."/>
            <person name="Imamovic A."/>
            <person name="Ireland A."/>
            <person name="Larimer J."/>
            <person name="McCowan C."/>
            <person name="Murphy C."/>
            <person name="Pearson M."/>
            <person name="Poon T.W."/>
            <person name="Priest M."/>
            <person name="Roberts A."/>
            <person name="Saif S."/>
            <person name="Shea T."/>
            <person name="Sisk P."/>
            <person name="Sykes S."/>
            <person name="Wortman J."/>
            <person name="Nusbaum C."/>
            <person name="Birren B."/>
        </authorList>
    </citation>
    <scope>NUCLEOTIDE SEQUENCE [LARGE SCALE GENOMIC DNA]</scope>
    <source>
        <strain evidence="1 2">CBS 119918</strain>
    </source>
</reference>
<evidence type="ECO:0000313" key="1">
    <source>
        <dbReference type="EMBL" id="KEF58406.1"/>
    </source>
</evidence>
<dbReference type="EMBL" id="AMGV01000004">
    <property type="protein sequence ID" value="KEF58406.1"/>
    <property type="molecule type" value="Genomic_DNA"/>
</dbReference>
<gene>
    <name evidence="1" type="ORF">A1O9_06332</name>
</gene>